<dbReference type="Proteomes" id="UP001060170">
    <property type="component" value="Chromosome 1"/>
</dbReference>
<evidence type="ECO:0000313" key="2">
    <source>
        <dbReference type="Proteomes" id="UP001060170"/>
    </source>
</evidence>
<proteinExistence type="predicted"/>
<accession>A0ACC0EYI4</accession>
<organism evidence="1 2">
    <name type="scientific">Puccinia striiformis f. sp. tritici</name>
    <dbReference type="NCBI Taxonomy" id="168172"/>
    <lineage>
        <taxon>Eukaryota</taxon>
        <taxon>Fungi</taxon>
        <taxon>Dikarya</taxon>
        <taxon>Basidiomycota</taxon>
        <taxon>Pucciniomycotina</taxon>
        <taxon>Pucciniomycetes</taxon>
        <taxon>Pucciniales</taxon>
        <taxon>Pucciniaceae</taxon>
        <taxon>Puccinia</taxon>
    </lineage>
</organism>
<gene>
    <name evidence="1" type="ORF">MJO28_000435</name>
</gene>
<evidence type="ECO:0000313" key="1">
    <source>
        <dbReference type="EMBL" id="KAI7962341.1"/>
    </source>
</evidence>
<feature type="non-terminal residue" evidence="1">
    <location>
        <position position="1"/>
    </location>
</feature>
<reference evidence="2" key="2">
    <citation type="journal article" date="2018" name="Mol. Plant Microbe Interact.">
        <title>Genome sequence resources for the wheat stripe rust pathogen (Puccinia striiformis f. sp. tritici) and the barley stripe rust pathogen (Puccinia striiformis f. sp. hordei).</title>
        <authorList>
            <person name="Xia C."/>
            <person name="Wang M."/>
            <person name="Yin C."/>
            <person name="Cornejo O.E."/>
            <person name="Hulbert S.H."/>
            <person name="Chen X."/>
        </authorList>
    </citation>
    <scope>NUCLEOTIDE SEQUENCE [LARGE SCALE GENOMIC DNA]</scope>
    <source>
        <strain evidence="2">93-210</strain>
    </source>
</reference>
<sequence>TRVITHPACAEVLELSKNEDSGIDLRQVVHTAMKPEYVMGPDLIDDWAKIGNKLFDGNGVIPSVRGNIFCNSFFDRSTPSHPASMDSTSIQLNQLESLDPLKQKARFITCNSVFHLFDEERQTELALGARFLVRMLVRMTFALGGVSGFFDRGSWSKDEKDVTYLVLILFMTHRTGKREMFMHSPETWKKMWEKIYQPGEARIQVELAPPEPITHLKDFKYDDVDMQISVKPAFGKIQGSDVNAHVGETVKVNSPDGPVPPLVTGTFAGAGFCFSMLGEASDKLSSASTADLTAQLDGAQDANRKPGGINLGMIKALMSKLPLGGGKADVQHDLDTMDATKTCGHIDQLAPGDLQDFLGALQRIEETIQVLSMELSPTTLSRESMKNDIIVFSQASDPTHGVLAKDHFSNIFNEK</sequence>
<name>A0ACC0EYI4_9BASI</name>
<keyword evidence="2" id="KW-1185">Reference proteome</keyword>
<reference evidence="1 2" key="3">
    <citation type="journal article" date="2022" name="Microbiol. Spectr.">
        <title>Folding features and dynamics of 3D genome architecture in plant fungal pathogens.</title>
        <authorList>
            <person name="Xia C."/>
        </authorList>
    </citation>
    <scope>NUCLEOTIDE SEQUENCE [LARGE SCALE GENOMIC DNA]</scope>
    <source>
        <strain evidence="1 2">93-210</strain>
    </source>
</reference>
<dbReference type="EMBL" id="CM045865">
    <property type="protein sequence ID" value="KAI7962341.1"/>
    <property type="molecule type" value="Genomic_DNA"/>
</dbReference>
<protein>
    <submittedName>
        <fullName evidence="1">Uncharacterized protein</fullName>
    </submittedName>
</protein>
<comment type="caution">
    <text evidence="1">The sequence shown here is derived from an EMBL/GenBank/DDBJ whole genome shotgun (WGS) entry which is preliminary data.</text>
</comment>
<reference evidence="2" key="1">
    <citation type="journal article" date="2018" name="BMC Genomics">
        <title>Genomic insights into host adaptation between the wheat stripe rust pathogen (Puccinia striiformis f. sp. tritici) and the barley stripe rust pathogen (Puccinia striiformis f. sp. hordei).</title>
        <authorList>
            <person name="Xia C."/>
            <person name="Wang M."/>
            <person name="Yin C."/>
            <person name="Cornejo O.E."/>
            <person name="Hulbert S.H."/>
            <person name="Chen X."/>
        </authorList>
    </citation>
    <scope>NUCLEOTIDE SEQUENCE [LARGE SCALE GENOMIC DNA]</scope>
    <source>
        <strain evidence="2">93-210</strain>
    </source>
</reference>